<gene>
    <name evidence="2" type="ORF">C3L33_18011</name>
</gene>
<organism evidence="2 3">
    <name type="scientific">Rhododendron williamsianum</name>
    <dbReference type="NCBI Taxonomy" id="262921"/>
    <lineage>
        <taxon>Eukaryota</taxon>
        <taxon>Viridiplantae</taxon>
        <taxon>Streptophyta</taxon>
        <taxon>Embryophyta</taxon>
        <taxon>Tracheophyta</taxon>
        <taxon>Spermatophyta</taxon>
        <taxon>Magnoliopsida</taxon>
        <taxon>eudicotyledons</taxon>
        <taxon>Gunneridae</taxon>
        <taxon>Pentapetalae</taxon>
        <taxon>asterids</taxon>
        <taxon>Ericales</taxon>
        <taxon>Ericaceae</taxon>
        <taxon>Ericoideae</taxon>
        <taxon>Rhodoreae</taxon>
        <taxon>Rhododendron</taxon>
    </lineage>
</organism>
<dbReference type="EMBL" id="QEFC01003091">
    <property type="protein sequence ID" value="KAE9450079.1"/>
    <property type="molecule type" value="Genomic_DNA"/>
</dbReference>
<dbReference type="SUPFAM" id="SSF51735">
    <property type="entry name" value="NAD(P)-binding Rossmann-fold domains"/>
    <property type="match status" value="1"/>
</dbReference>
<dbReference type="AlphaFoldDB" id="A0A6A4L4D5"/>
<feature type="transmembrane region" description="Helical" evidence="1">
    <location>
        <begin position="142"/>
        <end position="167"/>
    </location>
</feature>
<dbReference type="GO" id="GO:0030148">
    <property type="term" value="P:sphingolipid biosynthetic process"/>
    <property type="evidence" value="ECO:0007669"/>
    <property type="project" value="TreeGrafter"/>
</dbReference>
<dbReference type="PANTHER" id="PTHR43550:SF3">
    <property type="entry name" value="3-KETODIHYDROSPHINGOSINE REDUCTASE"/>
    <property type="match status" value="1"/>
</dbReference>
<dbReference type="OrthoDB" id="37659at2759"/>
<dbReference type="InterPro" id="IPR036291">
    <property type="entry name" value="NAD(P)-bd_dom_sf"/>
</dbReference>
<keyword evidence="1" id="KW-0812">Transmembrane</keyword>
<protein>
    <submittedName>
        <fullName evidence="2">Uncharacterized protein</fullName>
    </submittedName>
</protein>
<evidence type="ECO:0000313" key="3">
    <source>
        <dbReference type="Proteomes" id="UP000428333"/>
    </source>
</evidence>
<keyword evidence="1" id="KW-0472">Membrane</keyword>
<feature type="non-terminal residue" evidence="2">
    <location>
        <position position="1"/>
    </location>
</feature>
<dbReference type="GO" id="GO:0005789">
    <property type="term" value="C:endoplasmic reticulum membrane"/>
    <property type="evidence" value="ECO:0007669"/>
    <property type="project" value="TreeGrafter"/>
</dbReference>
<dbReference type="GO" id="GO:0047560">
    <property type="term" value="F:3-dehydrosphinganine reductase activity"/>
    <property type="evidence" value="ECO:0007669"/>
    <property type="project" value="TreeGrafter"/>
</dbReference>
<feature type="transmembrane region" description="Helical" evidence="1">
    <location>
        <begin position="117"/>
        <end position="136"/>
    </location>
</feature>
<dbReference type="Proteomes" id="UP000428333">
    <property type="component" value="Linkage Group LG11"/>
</dbReference>
<accession>A0A6A4L4D5</accession>
<dbReference type="PANTHER" id="PTHR43550">
    <property type="entry name" value="3-KETODIHYDROSPHINGOSINE REDUCTASE"/>
    <property type="match status" value="1"/>
</dbReference>
<keyword evidence="3" id="KW-1185">Reference proteome</keyword>
<reference evidence="2 3" key="1">
    <citation type="journal article" date="2019" name="Genome Biol. Evol.">
        <title>The Rhododendron genome and chromosomal organization provide insight into shared whole-genome duplications across the heath family (Ericaceae).</title>
        <authorList>
            <person name="Soza V.L."/>
            <person name="Lindsley D."/>
            <person name="Waalkes A."/>
            <person name="Ramage E."/>
            <person name="Patwardhan R.P."/>
            <person name="Burton J.N."/>
            <person name="Adey A."/>
            <person name="Kumar A."/>
            <person name="Qiu R."/>
            <person name="Shendure J."/>
            <person name="Hall B."/>
        </authorList>
    </citation>
    <scope>NUCLEOTIDE SEQUENCE [LARGE SCALE GENOMIC DNA]</scope>
    <source>
        <strain evidence="2">RSF 1966-606</strain>
    </source>
</reference>
<evidence type="ECO:0000256" key="1">
    <source>
        <dbReference type="SAM" id="Phobius"/>
    </source>
</evidence>
<proteinExistence type="predicted"/>
<keyword evidence="1" id="KW-1133">Transmembrane helix</keyword>
<comment type="caution">
    <text evidence="2">The sequence shown here is derived from an EMBL/GenBank/DDBJ whole genome shotgun (WGS) entry which is preliminary data.</text>
</comment>
<evidence type="ECO:0000313" key="2">
    <source>
        <dbReference type="EMBL" id="KAE9450079.1"/>
    </source>
</evidence>
<name>A0A6A4L4D5_9ERIC</name>
<dbReference type="GO" id="GO:0006666">
    <property type="term" value="P:3-keto-sphinganine metabolic process"/>
    <property type="evidence" value="ECO:0007669"/>
    <property type="project" value="TreeGrafter"/>
</dbReference>
<sequence length="178" mass="19155">MAHQAASQGARVSILARGRDKLEEAQRAIRLATGIDVAVFSADGLVCNQGVFVPSELEKQEISSDLTLFCNEDSSNIPIIAEEKKRPPLTSIIAASSGAMKADEVAKKALDGIKSGSFFVPCNFEGILLAVATAGLSPQRSLLMAFVEVIAVGIARIVALCFQWIWYGTIEKWHAHKK</sequence>